<comment type="caution">
    <text evidence="2">The sequence shown here is derived from an EMBL/GenBank/DDBJ whole genome shotgun (WGS) entry which is preliminary data.</text>
</comment>
<sequence>MTTRTTEPRPVLPRVLGAALTGAALAVGALGYHSWIQHRDDRSCQPDDMVCITWPGVTAVPLTLVVCTVVLAVVHKRLAIRPRSVVVPPTILLAPVPLAAADAAGGWWAVALMGGLWTGLLALGTWSRYRAPALTASAVVLFAAMVFYYG</sequence>
<name>A0A919F1U0_9ACTN</name>
<keyword evidence="3" id="KW-1185">Reference proteome</keyword>
<keyword evidence="1" id="KW-0472">Membrane</keyword>
<organism evidence="2 3">
    <name type="scientific">Streptomyces capoamus</name>
    <dbReference type="NCBI Taxonomy" id="68183"/>
    <lineage>
        <taxon>Bacteria</taxon>
        <taxon>Bacillati</taxon>
        <taxon>Actinomycetota</taxon>
        <taxon>Actinomycetes</taxon>
        <taxon>Kitasatosporales</taxon>
        <taxon>Streptomycetaceae</taxon>
        <taxon>Streptomyces</taxon>
    </lineage>
</organism>
<reference evidence="3" key="1">
    <citation type="journal article" date="2019" name="Int. J. Syst. Evol. Microbiol.">
        <title>The Global Catalogue of Microorganisms (GCM) 10K type strain sequencing project: providing services to taxonomists for standard genome sequencing and annotation.</title>
        <authorList>
            <consortium name="The Broad Institute Genomics Platform"/>
            <consortium name="The Broad Institute Genome Sequencing Center for Infectious Disease"/>
            <person name="Wu L."/>
            <person name="Ma J."/>
        </authorList>
    </citation>
    <scope>NUCLEOTIDE SEQUENCE [LARGE SCALE GENOMIC DNA]</scope>
    <source>
        <strain evidence="3">JCM 4253</strain>
    </source>
</reference>
<dbReference type="AlphaFoldDB" id="A0A919F1U0"/>
<accession>A0A919F1U0</accession>
<keyword evidence="1" id="KW-0812">Transmembrane</keyword>
<proteinExistence type="predicted"/>
<evidence type="ECO:0000313" key="2">
    <source>
        <dbReference type="EMBL" id="GHG70645.1"/>
    </source>
</evidence>
<dbReference type="EMBL" id="BNBF01000027">
    <property type="protein sequence ID" value="GHG70645.1"/>
    <property type="molecule type" value="Genomic_DNA"/>
</dbReference>
<feature type="transmembrane region" description="Helical" evidence="1">
    <location>
        <begin position="52"/>
        <end position="73"/>
    </location>
</feature>
<protein>
    <submittedName>
        <fullName evidence="2">Uncharacterized protein</fullName>
    </submittedName>
</protein>
<feature type="transmembrane region" description="Helical" evidence="1">
    <location>
        <begin position="131"/>
        <end position="149"/>
    </location>
</feature>
<feature type="transmembrane region" description="Helical" evidence="1">
    <location>
        <begin position="85"/>
        <end position="101"/>
    </location>
</feature>
<keyword evidence="1" id="KW-1133">Transmembrane helix</keyword>
<evidence type="ECO:0000313" key="3">
    <source>
        <dbReference type="Proteomes" id="UP000619355"/>
    </source>
</evidence>
<feature type="transmembrane region" description="Helical" evidence="1">
    <location>
        <begin position="12"/>
        <end position="32"/>
    </location>
</feature>
<gene>
    <name evidence="2" type="ORF">GCM10018980_65490</name>
</gene>
<dbReference type="RefSeq" id="WP_189985737.1">
    <property type="nucleotide sequence ID" value="NZ_BNBF01000027.1"/>
</dbReference>
<evidence type="ECO:0000256" key="1">
    <source>
        <dbReference type="SAM" id="Phobius"/>
    </source>
</evidence>
<feature type="transmembrane region" description="Helical" evidence="1">
    <location>
        <begin position="107"/>
        <end position="124"/>
    </location>
</feature>
<dbReference type="Proteomes" id="UP000619355">
    <property type="component" value="Unassembled WGS sequence"/>
</dbReference>